<gene>
    <name evidence="8" type="ORF">OCBIM_22031579mg</name>
</gene>
<dbReference type="InterPro" id="IPR000276">
    <property type="entry name" value="GPCR_Rhodpsn"/>
</dbReference>
<dbReference type="SUPFAM" id="SSF81321">
    <property type="entry name" value="Family A G protein-coupled receptor-like"/>
    <property type="match status" value="1"/>
</dbReference>
<evidence type="ECO:0000256" key="5">
    <source>
        <dbReference type="ARBA" id="ARBA00023136"/>
    </source>
</evidence>
<evidence type="ECO:0000259" key="7">
    <source>
        <dbReference type="PROSITE" id="PS50262"/>
    </source>
</evidence>
<feature type="transmembrane region" description="Helical" evidence="6">
    <location>
        <begin position="271"/>
        <end position="291"/>
    </location>
</feature>
<comment type="subcellular location">
    <subcellularLocation>
        <location evidence="1">Cell membrane</location>
        <topology evidence="1">Multi-pass membrane protein</topology>
    </subcellularLocation>
</comment>
<feature type="transmembrane region" description="Helical" evidence="6">
    <location>
        <begin position="238"/>
        <end position="259"/>
    </location>
</feature>
<keyword evidence="3 6" id="KW-0812">Transmembrane</keyword>
<evidence type="ECO:0000313" key="8">
    <source>
        <dbReference type="EMBL" id="KOF97078.1"/>
    </source>
</evidence>
<dbReference type="Pfam" id="PF00001">
    <property type="entry name" value="7tm_1"/>
    <property type="match status" value="1"/>
</dbReference>
<proteinExistence type="predicted"/>
<organism evidence="8">
    <name type="scientific">Octopus bimaculoides</name>
    <name type="common">California two-spotted octopus</name>
    <dbReference type="NCBI Taxonomy" id="37653"/>
    <lineage>
        <taxon>Eukaryota</taxon>
        <taxon>Metazoa</taxon>
        <taxon>Spiralia</taxon>
        <taxon>Lophotrochozoa</taxon>
        <taxon>Mollusca</taxon>
        <taxon>Cephalopoda</taxon>
        <taxon>Coleoidea</taxon>
        <taxon>Octopodiformes</taxon>
        <taxon>Octopoda</taxon>
        <taxon>Incirrata</taxon>
        <taxon>Octopodidae</taxon>
        <taxon>Octopus</taxon>
    </lineage>
</organism>
<feature type="transmembrane region" description="Helical" evidence="6">
    <location>
        <begin position="181"/>
        <end position="205"/>
    </location>
</feature>
<feature type="transmembrane region" description="Helical" evidence="6">
    <location>
        <begin position="31"/>
        <end position="53"/>
    </location>
</feature>
<dbReference type="GO" id="GO:0005886">
    <property type="term" value="C:plasma membrane"/>
    <property type="evidence" value="ECO:0007669"/>
    <property type="project" value="UniProtKB-SubCell"/>
</dbReference>
<dbReference type="OrthoDB" id="10011551at2759"/>
<sequence length="394" mass="45215">MQMRCRYNYSKIFSNCSNLKTLEWPEDNNLIVIQILFAVLGSLSFILNSFVLIESKNASGGQSPSLVFVRSLIVADALIGLFGVVKTIYIEYRKIRSIDCFLSESLLITASTASALSLLWLTADSSVRLSRPLDLQFHMHKKNVIALMVIVWNGSFIIGFSSQMGWVLFDYTCLFFCYYSSTFLLFVGILWNNCVFITICLLIYYQCLNRRIQNNDHILTLSSKEYKRYAGLLSISKYHIIVWLLTYLPLIFYIAISYFCDEDNTKPSYTILYFLLLPLFKSITCAVLHAYQCQEINSVVTSHWHNFTICCWRYCCQNTSSTYNIGFTANTMATAPIHIQHSCQTSNSRPTLYDSDRSLFASNYNLVSKQSSMTVHCNDNLLFEQSSVEIVTRL</sequence>
<dbReference type="InterPro" id="IPR017452">
    <property type="entry name" value="GPCR_Rhodpsn_7TM"/>
</dbReference>
<dbReference type="GO" id="GO:0004930">
    <property type="term" value="F:G protein-coupled receptor activity"/>
    <property type="evidence" value="ECO:0007669"/>
    <property type="project" value="InterPro"/>
</dbReference>
<reference evidence="8" key="1">
    <citation type="submission" date="2015-07" db="EMBL/GenBank/DDBJ databases">
        <title>MeaNS - Measles Nucleotide Surveillance Program.</title>
        <authorList>
            <person name="Tran T."/>
            <person name="Druce J."/>
        </authorList>
    </citation>
    <scope>NUCLEOTIDE SEQUENCE</scope>
    <source>
        <strain evidence="8">UCB-OBI-ISO-001</strain>
        <tissue evidence="8">Gonad</tissue>
    </source>
</reference>
<dbReference type="EMBL" id="KQ416401">
    <property type="protein sequence ID" value="KOF97078.1"/>
    <property type="molecule type" value="Genomic_DNA"/>
</dbReference>
<dbReference type="AlphaFoldDB" id="A0A0L8I6H2"/>
<dbReference type="PANTHER" id="PTHR22750">
    <property type="entry name" value="G-PROTEIN COUPLED RECEPTOR"/>
    <property type="match status" value="1"/>
</dbReference>
<feature type="transmembrane region" description="Helical" evidence="6">
    <location>
        <begin position="65"/>
        <end position="85"/>
    </location>
</feature>
<feature type="domain" description="G-protein coupled receptors family 1 profile" evidence="7">
    <location>
        <begin position="44"/>
        <end position="289"/>
    </location>
</feature>
<evidence type="ECO:0000256" key="2">
    <source>
        <dbReference type="ARBA" id="ARBA00022475"/>
    </source>
</evidence>
<feature type="transmembrane region" description="Helical" evidence="6">
    <location>
        <begin position="144"/>
        <end position="169"/>
    </location>
</feature>
<evidence type="ECO:0000256" key="4">
    <source>
        <dbReference type="ARBA" id="ARBA00022989"/>
    </source>
</evidence>
<protein>
    <recommendedName>
        <fullName evidence="7">G-protein coupled receptors family 1 profile domain-containing protein</fullName>
    </recommendedName>
</protein>
<dbReference type="PROSITE" id="PS50262">
    <property type="entry name" value="G_PROTEIN_RECEP_F1_2"/>
    <property type="match status" value="1"/>
</dbReference>
<keyword evidence="5 6" id="KW-0472">Membrane</keyword>
<keyword evidence="2" id="KW-1003">Cell membrane</keyword>
<name>A0A0L8I6H2_OCTBM</name>
<evidence type="ECO:0000256" key="6">
    <source>
        <dbReference type="SAM" id="Phobius"/>
    </source>
</evidence>
<dbReference type="Gene3D" id="1.20.1070.10">
    <property type="entry name" value="Rhodopsin 7-helix transmembrane proteins"/>
    <property type="match status" value="1"/>
</dbReference>
<dbReference type="CDD" id="cd00637">
    <property type="entry name" value="7tm_classA_rhodopsin-like"/>
    <property type="match status" value="1"/>
</dbReference>
<accession>A0A0L8I6H2</accession>
<evidence type="ECO:0000256" key="1">
    <source>
        <dbReference type="ARBA" id="ARBA00004651"/>
    </source>
</evidence>
<keyword evidence="4 6" id="KW-1133">Transmembrane helix</keyword>
<evidence type="ECO:0000256" key="3">
    <source>
        <dbReference type="ARBA" id="ARBA00022692"/>
    </source>
</evidence>